<dbReference type="GO" id="GO:0046872">
    <property type="term" value="F:metal ion binding"/>
    <property type="evidence" value="ECO:0007669"/>
    <property type="project" value="UniProtKB-UniRule"/>
</dbReference>
<comment type="similarity">
    <text evidence="1 9">Belongs to the peptidase M3 family.</text>
</comment>
<dbReference type="EC" id="3.4.24.70" evidence="8"/>
<dbReference type="PANTHER" id="PTHR11804:SF83">
    <property type="entry name" value="LD37516P"/>
    <property type="match status" value="1"/>
</dbReference>
<dbReference type="Pfam" id="PF01432">
    <property type="entry name" value="Peptidase_M3"/>
    <property type="match status" value="1"/>
</dbReference>
<dbReference type="InterPro" id="IPR024077">
    <property type="entry name" value="Neurolysin/TOP_dom2"/>
</dbReference>
<evidence type="ECO:0000313" key="13">
    <source>
        <dbReference type="Proteomes" id="UP001347796"/>
    </source>
</evidence>
<dbReference type="SUPFAM" id="SSF55486">
    <property type="entry name" value="Metalloproteases ('zincins'), catalytic domain"/>
    <property type="match status" value="1"/>
</dbReference>
<dbReference type="Gene3D" id="1.10.1370.10">
    <property type="entry name" value="Neurolysin, domain 3"/>
    <property type="match status" value="1"/>
</dbReference>
<keyword evidence="5 9" id="KW-0862">Zinc</keyword>
<evidence type="ECO:0000256" key="8">
    <source>
        <dbReference type="ARBA" id="ARBA00026100"/>
    </source>
</evidence>
<proteinExistence type="inferred from homology"/>
<keyword evidence="4 9" id="KW-0378">Hydrolase</keyword>
<evidence type="ECO:0000256" key="7">
    <source>
        <dbReference type="ARBA" id="ARBA00024603"/>
    </source>
</evidence>
<keyword evidence="2 9" id="KW-0645">Protease</keyword>
<comment type="caution">
    <text evidence="12">The sequence shown here is derived from an EMBL/GenBank/DDBJ whole genome shotgun (WGS) entry which is preliminary data.</text>
</comment>
<organism evidence="12 13">
    <name type="scientific">Patella caerulea</name>
    <name type="common">Rayed Mediterranean limpet</name>
    <dbReference type="NCBI Taxonomy" id="87958"/>
    <lineage>
        <taxon>Eukaryota</taxon>
        <taxon>Metazoa</taxon>
        <taxon>Spiralia</taxon>
        <taxon>Lophotrochozoa</taxon>
        <taxon>Mollusca</taxon>
        <taxon>Gastropoda</taxon>
        <taxon>Patellogastropoda</taxon>
        <taxon>Patelloidea</taxon>
        <taxon>Patellidae</taxon>
        <taxon>Patella</taxon>
    </lineage>
</organism>
<dbReference type="InterPro" id="IPR045666">
    <property type="entry name" value="OpdA_N"/>
</dbReference>
<name>A0AAN8PHC0_PATCE</name>
<evidence type="ECO:0000256" key="2">
    <source>
        <dbReference type="ARBA" id="ARBA00022670"/>
    </source>
</evidence>
<feature type="domain" description="Peptidase M3A/M3B catalytic" evidence="10">
    <location>
        <begin position="267"/>
        <end position="717"/>
    </location>
</feature>
<keyword evidence="13" id="KW-1185">Reference proteome</keyword>
<evidence type="ECO:0000256" key="9">
    <source>
        <dbReference type="RuleBase" id="RU003435"/>
    </source>
</evidence>
<comment type="catalytic activity">
    <reaction evidence="7">
        <text>Hydrolysis of oligopeptides, with broad specificity. Gly or Ala commonly occur as P1 or P1' residues, but more distant residues are also important, as is shown by the fact that Z-Gly-Pro-Gly-|-Gly-Pro-Ala is cleaved, but not Z-(Gly)(5).</text>
        <dbReference type="EC" id="3.4.24.70"/>
    </reaction>
</comment>
<gene>
    <name evidence="12" type="ORF">SNE40_018895</name>
</gene>
<evidence type="ECO:0000256" key="5">
    <source>
        <dbReference type="ARBA" id="ARBA00022833"/>
    </source>
</evidence>
<evidence type="ECO:0000256" key="3">
    <source>
        <dbReference type="ARBA" id="ARBA00022723"/>
    </source>
</evidence>
<evidence type="ECO:0000259" key="10">
    <source>
        <dbReference type="Pfam" id="PF01432"/>
    </source>
</evidence>
<evidence type="ECO:0000256" key="6">
    <source>
        <dbReference type="ARBA" id="ARBA00023049"/>
    </source>
</evidence>
<sequence>MASSMFTKKICASCYLSAHHWKTTIRHSSATYYVLLPEVPPDTPETNVIMRFRNPAYSTLRPDGCVTGPAKLSIQYETKLGNLIEKLKDPKDEKTFESVFEPIERADVPLSYAYNTVKLFYFIKKNTDFEKAFLRMDPQVEKAKAERWLSETLYDSVKEVAANRSNLNEYQQRLIDIYLLEARKHGVELGPKKKECTDLIKMLKGFAVYFNRNVHLCGKMYSDVINNFSYIKDLPRSVITHIAADRSNPTEGPWTITLDPPVYLSVLNSCSDRITRYKAWIAYNTRCGVEFHKRNVDNKQLLNDILLYRDDYAKLLGYGNFAELSMENKMAGSLENVLTMLETYKTKIGPKVNEDIAELQQFASSKGFDGKLEMWDVQYWRTRHRNHIIGSDLDHISEYFPFETVLEKLFVFFNQLFGITIRESNSKIDAWSEDVRYFNVYDENDEEVASFYMDPYARSGKMSYKMSLARDRSDLVGTKPLSYLCLDLDPPLTKNTPVLMNFQDLYYLLKDMGLGLQQLLTKVPYSELSGQKNMELDAVDICANVMKRWCFQPQFLQNISSHVETQKQMPLELAETLIKDSYHFRRFNFTNLLYLSALDMELHVSQDDWSDIMTRIWKEYMPLPLNREDTHPYSFVDIMSGGYEAGFYSHVWSNMIAADIFEAFKEVGHNKPEQIRDIGKRFRDTYLSLGSGIPAGEVFRRFRGRDPSLDALLAEYGVSTD</sequence>
<dbReference type="GO" id="GO:0004222">
    <property type="term" value="F:metalloendopeptidase activity"/>
    <property type="evidence" value="ECO:0007669"/>
    <property type="project" value="UniProtKB-EC"/>
</dbReference>
<evidence type="ECO:0000313" key="12">
    <source>
        <dbReference type="EMBL" id="KAK6170520.1"/>
    </source>
</evidence>
<accession>A0AAN8PHC0</accession>
<dbReference type="PANTHER" id="PTHR11804">
    <property type="entry name" value="PROTEASE M3 THIMET OLIGOPEPTIDASE-RELATED"/>
    <property type="match status" value="1"/>
</dbReference>
<dbReference type="GO" id="GO:0006508">
    <property type="term" value="P:proteolysis"/>
    <property type="evidence" value="ECO:0007669"/>
    <property type="project" value="UniProtKB-KW"/>
</dbReference>
<dbReference type="InterPro" id="IPR045090">
    <property type="entry name" value="Pept_M3A_M3B"/>
</dbReference>
<protein>
    <recommendedName>
        <fullName evidence="8">oligopeptidase A</fullName>
        <ecNumber evidence="8">3.4.24.70</ecNumber>
    </recommendedName>
</protein>
<evidence type="ECO:0000259" key="11">
    <source>
        <dbReference type="Pfam" id="PF19310"/>
    </source>
</evidence>
<dbReference type="Gene3D" id="1.10.1370.40">
    <property type="match status" value="1"/>
</dbReference>
<comment type="cofactor">
    <cofactor evidence="9">
        <name>Zn(2+)</name>
        <dbReference type="ChEBI" id="CHEBI:29105"/>
    </cofactor>
    <text evidence="9">Binds 1 zinc ion.</text>
</comment>
<keyword evidence="6 9" id="KW-0482">Metalloprotease</keyword>
<dbReference type="Pfam" id="PF19310">
    <property type="entry name" value="TOP_N"/>
    <property type="match status" value="1"/>
</dbReference>
<evidence type="ECO:0000256" key="4">
    <source>
        <dbReference type="ARBA" id="ARBA00022801"/>
    </source>
</evidence>
<dbReference type="InterPro" id="IPR034005">
    <property type="entry name" value="M3A_DCP"/>
</dbReference>
<feature type="domain" description="Oligopeptidase A N-terminal" evidence="11">
    <location>
        <begin position="76"/>
        <end position="193"/>
    </location>
</feature>
<dbReference type="InterPro" id="IPR001567">
    <property type="entry name" value="Pept_M3A_M3B_dom"/>
</dbReference>
<dbReference type="InterPro" id="IPR024079">
    <property type="entry name" value="MetalloPept_cat_dom_sf"/>
</dbReference>
<dbReference type="AlphaFoldDB" id="A0AAN8PHC0"/>
<dbReference type="Proteomes" id="UP001347796">
    <property type="component" value="Unassembled WGS sequence"/>
</dbReference>
<keyword evidence="3 9" id="KW-0479">Metal-binding</keyword>
<dbReference type="EMBL" id="JAZGQO010000014">
    <property type="protein sequence ID" value="KAK6170520.1"/>
    <property type="molecule type" value="Genomic_DNA"/>
</dbReference>
<evidence type="ECO:0000256" key="1">
    <source>
        <dbReference type="ARBA" id="ARBA00006040"/>
    </source>
</evidence>
<reference evidence="12 13" key="1">
    <citation type="submission" date="2024-01" db="EMBL/GenBank/DDBJ databases">
        <title>The genome of the rayed Mediterranean limpet Patella caerulea (Linnaeus, 1758).</title>
        <authorList>
            <person name="Anh-Thu Weber A."/>
            <person name="Halstead-Nussloch G."/>
        </authorList>
    </citation>
    <scope>NUCLEOTIDE SEQUENCE [LARGE SCALE GENOMIC DNA]</scope>
    <source>
        <strain evidence="12">AATW-2023a</strain>
        <tissue evidence="12">Whole specimen</tissue>
    </source>
</reference>
<dbReference type="CDD" id="cd06456">
    <property type="entry name" value="M3A_DCP"/>
    <property type="match status" value="1"/>
</dbReference>
<dbReference type="Gene3D" id="3.40.390.10">
    <property type="entry name" value="Collagenase (Catalytic Domain)"/>
    <property type="match status" value="1"/>
</dbReference>